<dbReference type="InterPro" id="IPR012338">
    <property type="entry name" value="Beta-lactam/transpept-like"/>
</dbReference>
<evidence type="ECO:0000256" key="4">
    <source>
        <dbReference type="SAM" id="MobiDB-lite"/>
    </source>
</evidence>
<dbReference type="PANTHER" id="PTHR30627">
    <property type="entry name" value="PEPTIDOGLYCAN D,D-TRANSPEPTIDASE"/>
    <property type="match status" value="1"/>
</dbReference>
<comment type="similarity">
    <text evidence="2">Belongs to the transpeptidase family.</text>
</comment>
<evidence type="ECO:0000256" key="1">
    <source>
        <dbReference type="ARBA" id="ARBA00004370"/>
    </source>
</evidence>
<dbReference type="PANTHER" id="PTHR30627:SF26">
    <property type="entry name" value="PENICILLIN-BINDING PROTEIN 2B"/>
    <property type="match status" value="1"/>
</dbReference>
<keyword evidence="5" id="KW-1133">Transmembrane helix</keyword>
<dbReference type="Pfam" id="PF03717">
    <property type="entry name" value="PBP_dimer"/>
    <property type="match status" value="1"/>
</dbReference>
<feature type="domain" description="PASTA" evidence="6">
    <location>
        <begin position="593"/>
        <end position="653"/>
    </location>
</feature>
<dbReference type="Gene3D" id="3.30.10.20">
    <property type="match status" value="1"/>
</dbReference>
<keyword evidence="8" id="KW-1185">Reference proteome</keyword>
<sequence>MTKRIKLRTLLVGGVITLLFVFLVGRIYWVQVVKADFWTEKAKEVWSRSETLVPVRGTITDRNGNVLAMDVAAYTVAVNPKIIHQLKLEDVIVNKLNTVLGKSKSSLRDIIEAKQKNGEYYEQREVRQEGWKIDKDVADRIVRFRDQLIEQTKEKDVGIYLIDQKKRFYPKGALASHVIGYEDKEGNAVMGLEAALDGQLRGTEGSIKYERDGNGVIIDNGTVDMKPAVDGKNVTLTIDDDIQHYIEDAIKEAYDKYQPVSITAIAADPDTMDILGMANLPNFNPNTYWNFPQANFYDHAIKSLYEPGSTFKIVTLAGAVQEGLFNPNTLYKSGSIKVPGGTIHDIHQNWGTITFLEGLKRSSNVEFVKLGYEGLKPDKLMSYINDFGFGKKTGIELAGEKAGSVNPEYPVEYATAAFGQGLVQVTPIQQVAAVAAVANGGKLLEPHLVKEIDDPVTKKKTVFPTKVVRQVVTEKTANQVDEYLEQVVSDQKIGSGRNAYIEGYRVAGKTGTAQKVINGKYADDKYVLSFIGFAPVGNPKVVLYIVMDQPNDRLASGGSAVAPIFKQIMQQSLKHLGVQPTIEKGEAANSPAEEQTVSVPDVTEKPLAQAKQTLDAKKLGYTVVGTGASVLKQIPKAGAAVGPDQKIFLLTQEQSKLTTPNMSGMPLRDAMQMCSNLGIPCVANGEGFVKSQSQAKLNGKPVLLLNLTPPDEDMLRQTESGAGSDGGTDGSGGTDGDGQAGGDGQTNAGG</sequence>
<dbReference type="InterPro" id="IPR005543">
    <property type="entry name" value="PASTA_dom"/>
</dbReference>
<reference evidence="7 8" key="1">
    <citation type="submission" date="2021-03" db="EMBL/GenBank/DDBJ databases">
        <title>Paenibacillus artemisicola MWE-103 whole genome sequence.</title>
        <authorList>
            <person name="Ham Y.J."/>
        </authorList>
    </citation>
    <scope>NUCLEOTIDE SEQUENCE [LARGE SCALE GENOMIC DNA]</scope>
    <source>
        <strain evidence="7 8">MWE-103</strain>
    </source>
</reference>
<dbReference type="InterPro" id="IPR005311">
    <property type="entry name" value="PBP_dimer"/>
</dbReference>
<dbReference type="EMBL" id="JAGGDJ010000003">
    <property type="protein sequence ID" value="MBO7743875.1"/>
    <property type="molecule type" value="Genomic_DNA"/>
</dbReference>
<dbReference type="Gene3D" id="3.40.710.10">
    <property type="entry name" value="DD-peptidase/beta-lactamase superfamily"/>
    <property type="match status" value="1"/>
</dbReference>
<dbReference type="Gene3D" id="3.90.1310.10">
    <property type="entry name" value="Penicillin-binding protein 2a (Domain 2)"/>
    <property type="match status" value="1"/>
</dbReference>
<comment type="subcellular location">
    <subcellularLocation>
        <location evidence="1">Membrane</location>
    </subcellularLocation>
</comment>
<evidence type="ECO:0000313" key="7">
    <source>
        <dbReference type="EMBL" id="MBO7743875.1"/>
    </source>
</evidence>
<evidence type="ECO:0000313" key="8">
    <source>
        <dbReference type="Proteomes" id="UP000670947"/>
    </source>
</evidence>
<feature type="region of interest" description="Disordered" evidence="4">
    <location>
        <begin position="706"/>
        <end position="750"/>
    </location>
</feature>
<keyword evidence="3 5" id="KW-0472">Membrane</keyword>
<accession>A0ABS3W6V3</accession>
<name>A0ABS3W6V3_9BACL</name>
<dbReference type="CDD" id="cd06576">
    <property type="entry name" value="PASTA_Pbp2x-like_1"/>
    <property type="match status" value="1"/>
</dbReference>
<dbReference type="SUPFAM" id="SSF56601">
    <property type="entry name" value="beta-lactamase/transpeptidase-like"/>
    <property type="match status" value="1"/>
</dbReference>
<dbReference type="Proteomes" id="UP000670947">
    <property type="component" value="Unassembled WGS sequence"/>
</dbReference>
<dbReference type="SUPFAM" id="SSF54184">
    <property type="entry name" value="Penicillin-binding protein 2x (pbp-2x), c-terminal domain"/>
    <property type="match status" value="2"/>
</dbReference>
<feature type="compositionally biased region" description="Gly residues" evidence="4">
    <location>
        <begin position="723"/>
        <end position="750"/>
    </location>
</feature>
<gene>
    <name evidence="7" type="ORF">I8J29_06690</name>
</gene>
<dbReference type="Gene3D" id="3.30.450.330">
    <property type="match status" value="1"/>
</dbReference>
<organism evidence="7 8">
    <name type="scientific">Paenibacillus artemisiicola</name>
    <dbReference type="NCBI Taxonomy" id="1172618"/>
    <lineage>
        <taxon>Bacteria</taxon>
        <taxon>Bacillati</taxon>
        <taxon>Bacillota</taxon>
        <taxon>Bacilli</taxon>
        <taxon>Bacillales</taxon>
        <taxon>Paenibacillaceae</taxon>
        <taxon>Paenibacillus</taxon>
    </lineage>
</organism>
<keyword evidence="5" id="KW-0812">Transmembrane</keyword>
<dbReference type="SUPFAM" id="SSF56519">
    <property type="entry name" value="Penicillin binding protein dimerisation domain"/>
    <property type="match status" value="1"/>
</dbReference>
<dbReference type="InterPro" id="IPR001460">
    <property type="entry name" value="PCN-bd_Tpept"/>
</dbReference>
<evidence type="ECO:0000256" key="2">
    <source>
        <dbReference type="ARBA" id="ARBA00007171"/>
    </source>
</evidence>
<dbReference type="InterPro" id="IPR050515">
    <property type="entry name" value="Beta-lactam/transpept"/>
</dbReference>
<evidence type="ECO:0000256" key="3">
    <source>
        <dbReference type="ARBA" id="ARBA00023136"/>
    </source>
</evidence>
<evidence type="ECO:0000259" key="6">
    <source>
        <dbReference type="PROSITE" id="PS51178"/>
    </source>
</evidence>
<dbReference type="RefSeq" id="WP_208846894.1">
    <property type="nucleotide sequence ID" value="NZ_JAGGDJ010000003.1"/>
</dbReference>
<dbReference type="InterPro" id="IPR036138">
    <property type="entry name" value="PBP_dimer_sf"/>
</dbReference>
<dbReference type="Pfam" id="PF03793">
    <property type="entry name" value="PASTA"/>
    <property type="match status" value="1"/>
</dbReference>
<evidence type="ECO:0000256" key="5">
    <source>
        <dbReference type="SAM" id="Phobius"/>
    </source>
</evidence>
<comment type="caution">
    <text evidence="7">The sequence shown here is derived from an EMBL/GenBank/DDBJ whole genome shotgun (WGS) entry which is preliminary data.</text>
</comment>
<dbReference type="SMART" id="SM00740">
    <property type="entry name" value="PASTA"/>
    <property type="match status" value="2"/>
</dbReference>
<protein>
    <submittedName>
        <fullName evidence="7">PASTA domain-containing protein</fullName>
    </submittedName>
</protein>
<dbReference type="PROSITE" id="PS51178">
    <property type="entry name" value="PASTA"/>
    <property type="match status" value="1"/>
</dbReference>
<dbReference type="Pfam" id="PF00905">
    <property type="entry name" value="Transpeptidase"/>
    <property type="match status" value="1"/>
</dbReference>
<feature type="transmembrane region" description="Helical" evidence="5">
    <location>
        <begin position="7"/>
        <end position="29"/>
    </location>
</feature>
<proteinExistence type="inferred from homology"/>